<evidence type="ECO:0000313" key="2">
    <source>
        <dbReference type="Proteomes" id="UP000286208"/>
    </source>
</evidence>
<dbReference type="OrthoDB" id="4462506at2"/>
<dbReference type="AlphaFoldDB" id="A0A3S3ECR4"/>
<organism evidence="1 2">
    <name type="scientific">Prescottella agglutinans</name>
    <dbReference type="NCBI Taxonomy" id="1644129"/>
    <lineage>
        <taxon>Bacteria</taxon>
        <taxon>Bacillati</taxon>
        <taxon>Actinomycetota</taxon>
        <taxon>Actinomycetes</taxon>
        <taxon>Mycobacteriales</taxon>
        <taxon>Nocardiaceae</taxon>
        <taxon>Prescottella</taxon>
    </lineage>
</organism>
<comment type="caution">
    <text evidence="1">The sequence shown here is derived from an EMBL/GenBank/DDBJ whole genome shotgun (WGS) entry which is preliminary data.</text>
</comment>
<protein>
    <submittedName>
        <fullName evidence="1">DUF2617 family protein</fullName>
    </submittedName>
</protein>
<proteinExistence type="predicted"/>
<name>A0A3S3ECR4_9NOCA</name>
<dbReference type="RefSeq" id="WP_127914069.1">
    <property type="nucleotide sequence ID" value="NZ_RKLP01000001.1"/>
</dbReference>
<evidence type="ECO:0000313" key="1">
    <source>
        <dbReference type="EMBL" id="RVW10965.1"/>
    </source>
</evidence>
<dbReference type="EMBL" id="RKLP01000001">
    <property type="protein sequence ID" value="RVW10965.1"/>
    <property type="molecule type" value="Genomic_DNA"/>
</dbReference>
<dbReference type="Pfam" id="PF10936">
    <property type="entry name" value="DUF2617"/>
    <property type="match status" value="1"/>
</dbReference>
<dbReference type="Proteomes" id="UP000286208">
    <property type="component" value="Unassembled WGS sequence"/>
</dbReference>
<reference evidence="1 2" key="1">
    <citation type="submission" date="2018-11" db="EMBL/GenBank/DDBJ databases">
        <title>Rhodococcus spongicola sp. nov. and Rhodococcus xishaensis sp. nov. from marine sponges.</title>
        <authorList>
            <person name="Li L."/>
            <person name="Lin H.W."/>
        </authorList>
    </citation>
    <scope>NUCLEOTIDE SEQUENCE [LARGE SCALE GENOMIC DNA]</scope>
    <source>
        <strain evidence="1 2">CCTCC AB2014297</strain>
    </source>
</reference>
<accession>A0A3S3ECR4</accession>
<sequence>MSVHLLDVAPSDVDADALGLVLDAPAPEALAELHLRDEAAGALTLGVLGASHVVTASTAERRFTEQVSCDARRVGGRDLPAVDERSGYRFVSRVARVPAAELRARAAQLRAQADGDDWICGTFPGDRDALTALTAVAVDGEWRWRTWHLYPGAVTGTVVETESRWRA</sequence>
<gene>
    <name evidence="1" type="ORF">EGT67_00340</name>
</gene>
<keyword evidence="2" id="KW-1185">Reference proteome</keyword>
<dbReference type="InterPro" id="IPR024486">
    <property type="entry name" value="DUF2617"/>
</dbReference>